<dbReference type="InterPro" id="IPR051011">
    <property type="entry name" value="Metal_resp_trans_reg"/>
</dbReference>
<dbReference type="InterPro" id="IPR036388">
    <property type="entry name" value="WH-like_DNA-bd_sf"/>
</dbReference>
<dbReference type="InterPro" id="IPR011991">
    <property type="entry name" value="ArsR-like_HTH"/>
</dbReference>
<feature type="domain" description="HTH arsR-type" evidence="4">
    <location>
        <begin position="1"/>
        <end position="98"/>
    </location>
</feature>
<keyword evidence="1" id="KW-0805">Transcription regulation</keyword>
<dbReference type="PRINTS" id="PR00778">
    <property type="entry name" value="HTHARSR"/>
</dbReference>
<dbReference type="RefSeq" id="WP_197079715.1">
    <property type="nucleotide sequence ID" value="NZ_CP046452.1"/>
</dbReference>
<dbReference type="PANTHER" id="PTHR43132">
    <property type="entry name" value="ARSENICAL RESISTANCE OPERON REPRESSOR ARSR-RELATED"/>
    <property type="match status" value="1"/>
</dbReference>
<evidence type="ECO:0000259" key="4">
    <source>
        <dbReference type="PROSITE" id="PS50987"/>
    </source>
</evidence>
<evidence type="ECO:0000256" key="1">
    <source>
        <dbReference type="ARBA" id="ARBA00023015"/>
    </source>
</evidence>
<dbReference type="AlphaFoldDB" id="A0A6B8VTH1"/>
<evidence type="ECO:0000256" key="3">
    <source>
        <dbReference type="ARBA" id="ARBA00023163"/>
    </source>
</evidence>
<keyword evidence="3" id="KW-0804">Transcription</keyword>
<dbReference type="SMART" id="SM00418">
    <property type="entry name" value="HTH_ARSR"/>
    <property type="match status" value="1"/>
</dbReference>
<evidence type="ECO:0000313" key="6">
    <source>
        <dbReference type="Proteomes" id="UP000427071"/>
    </source>
</evidence>
<protein>
    <submittedName>
        <fullName evidence="5">Helix-turn-helix domain protein</fullName>
    </submittedName>
</protein>
<gene>
    <name evidence="5" type="ORF">CKALI_12115</name>
</gene>
<dbReference type="InterPro" id="IPR036390">
    <property type="entry name" value="WH_DNA-bd_sf"/>
</dbReference>
<proteinExistence type="predicted"/>
<dbReference type="Proteomes" id="UP000427071">
    <property type="component" value="Chromosome"/>
</dbReference>
<dbReference type="EMBL" id="CP046452">
    <property type="protein sequence ID" value="QGU03261.1"/>
    <property type="molecule type" value="Genomic_DNA"/>
</dbReference>
<keyword evidence="2" id="KW-0238">DNA-binding</keyword>
<name>A0A6B8VTH1_9CORY</name>
<sequence length="98" mass="10715">MDDLLHLGDEWAPLFKLLGDPTRLKLLLAMHYRGPAEATVSELAELTGIKTATASAALKNMEAAGVISPVRDGREVRHRLVDDRIHELLHHLGGGHAH</sequence>
<keyword evidence="6" id="KW-1185">Reference proteome</keyword>
<dbReference type="InterPro" id="IPR001845">
    <property type="entry name" value="HTH_ArsR_DNA-bd_dom"/>
</dbReference>
<dbReference type="SUPFAM" id="SSF46785">
    <property type="entry name" value="Winged helix' DNA-binding domain"/>
    <property type="match status" value="1"/>
</dbReference>
<dbReference type="GO" id="GO:0003677">
    <property type="term" value="F:DNA binding"/>
    <property type="evidence" value="ECO:0007669"/>
    <property type="project" value="UniProtKB-KW"/>
</dbReference>
<dbReference type="Pfam" id="PF12840">
    <property type="entry name" value="HTH_20"/>
    <property type="match status" value="1"/>
</dbReference>
<dbReference type="CDD" id="cd00090">
    <property type="entry name" value="HTH_ARSR"/>
    <property type="match status" value="1"/>
</dbReference>
<evidence type="ECO:0000256" key="2">
    <source>
        <dbReference type="ARBA" id="ARBA00023125"/>
    </source>
</evidence>
<dbReference type="GO" id="GO:0003700">
    <property type="term" value="F:DNA-binding transcription factor activity"/>
    <property type="evidence" value="ECO:0007669"/>
    <property type="project" value="InterPro"/>
</dbReference>
<evidence type="ECO:0000313" key="5">
    <source>
        <dbReference type="EMBL" id="QGU03261.1"/>
    </source>
</evidence>
<dbReference type="KEGG" id="ckw:CKALI_12115"/>
<reference evidence="6" key="1">
    <citation type="submission" date="2019-11" db="EMBL/GenBank/DDBJ databases">
        <title>Complete genome sequence of Corynebacterium kalinowskii 1959, a novel Corynebacterium species isolated from soil of a small paddock in Vilsendorf, Germany.</title>
        <authorList>
            <person name="Schaffert L."/>
            <person name="Ruwe M."/>
            <person name="Milse J."/>
            <person name="Hanuschka K."/>
            <person name="Ortseifen V."/>
            <person name="Droste J."/>
            <person name="Brandt D."/>
            <person name="Schlueter L."/>
            <person name="Kutter Y."/>
            <person name="Vinke S."/>
            <person name="Viehoefer P."/>
            <person name="Jacob L."/>
            <person name="Luebke N.-C."/>
            <person name="Schulte-Berndt E."/>
            <person name="Hain C."/>
            <person name="Linder M."/>
            <person name="Schmidt P."/>
            <person name="Wollenschlaeger L."/>
            <person name="Luttermann T."/>
            <person name="Thieme E."/>
            <person name="Hassa J."/>
            <person name="Haak M."/>
            <person name="Wittchen M."/>
            <person name="Mentz A."/>
            <person name="Persicke M."/>
            <person name="Busche T."/>
            <person name="Ruckert C."/>
        </authorList>
    </citation>
    <scope>NUCLEOTIDE SEQUENCE [LARGE SCALE GENOMIC DNA]</scope>
    <source>
        <strain evidence="6">1959</strain>
    </source>
</reference>
<accession>A0A6B8VTH1</accession>
<dbReference type="PROSITE" id="PS50987">
    <property type="entry name" value="HTH_ARSR_2"/>
    <property type="match status" value="1"/>
</dbReference>
<organism evidence="5 6">
    <name type="scientific">Corynebacterium kalinowskii</name>
    <dbReference type="NCBI Taxonomy" id="2675216"/>
    <lineage>
        <taxon>Bacteria</taxon>
        <taxon>Bacillati</taxon>
        <taxon>Actinomycetota</taxon>
        <taxon>Actinomycetes</taxon>
        <taxon>Mycobacteriales</taxon>
        <taxon>Corynebacteriaceae</taxon>
        <taxon>Corynebacterium</taxon>
    </lineage>
</organism>
<dbReference type="Gene3D" id="1.10.10.10">
    <property type="entry name" value="Winged helix-like DNA-binding domain superfamily/Winged helix DNA-binding domain"/>
    <property type="match status" value="1"/>
</dbReference>
<dbReference type="PANTHER" id="PTHR43132:SF2">
    <property type="entry name" value="ARSENICAL RESISTANCE OPERON REPRESSOR ARSR-RELATED"/>
    <property type="match status" value="1"/>
</dbReference>
<dbReference type="NCBIfam" id="NF033788">
    <property type="entry name" value="HTH_metalloreg"/>
    <property type="match status" value="1"/>
</dbReference>